<dbReference type="PANTHER" id="PTHR11271">
    <property type="entry name" value="GUANINE DEAMINASE"/>
    <property type="match status" value="1"/>
</dbReference>
<dbReference type="AlphaFoldDB" id="A0A162M0G3"/>
<dbReference type="EMBL" id="LPZR01000006">
    <property type="protein sequence ID" value="KYO57718.1"/>
    <property type="molecule type" value="Genomic_DNA"/>
</dbReference>
<dbReference type="Pfam" id="PF22429">
    <property type="entry name" value="HutF_N"/>
    <property type="match status" value="1"/>
</dbReference>
<reference evidence="7 8" key="1">
    <citation type="submission" date="2015-12" db="EMBL/GenBank/DDBJ databases">
        <title>Genome sequence of Tistrella mobilis MCCC 1A02139.</title>
        <authorList>
            <person name="Lu L."/>
            <person name="Lai Q."/>
            <person name="Shao Z."/>
            <person name="Qian P."/>
        </authorList>
    </citation>
    <scope>NUCLEOTIDE SEQUENCE [LARGE SCALE GENOMIC DNA]</scope>
    <source>
        <strain evidence="7 8">MCCC 1A02139</strain>
    </source>
</reference>
<dbReference type="SUPFAM" id="SSF51556">
    <property type="entry name" value="Metallo-dependent hydrolases"/>
    <property type="match status" value="1"/>
</dbReference>
<keyword evidence="2" id="KW-0479">Metal-binding</keyword>
<feature type="domain" description="Amidohydrolase-related" evidence="5">
    <location>
        <begin position="50"/>
        <end position="428"/>
    </location>
</feature>
<evidence type="ECO:0000256" key="3">
    <source>
        <dbReference type="ARBA" id="ARBA00022801"/>
    </source>
</evidence>
<dbReference type="Pfam" id="PF01979">
    <property type="entry name" value="Amidohydro_1"/>
    <property type="match status" value="1"/>
</dbReference>
<evidence type="ECO:0000256" key="1">
    <source>
        <dbReference type="ARBA" id="ARBA00001947"/>
    </source>
</evidence>
<proteinExistence type="predicted"/>
<keyword evidence="3" id="KW-0378">Hydrolase</keyword>
<gene>
    <name evidence="7" type="ORF">AUP44_19025</name>
</gene>
<dbReference type="NCBIfam" id="NF006681">
    <property type="entry name" value="PRK09229.1-2"/>
    <property type="match status" value="1"/>
</dbReference>
<dbReference type="InterPro" id="IPR011059">
    <property type="entry name" value="Metal-dep_hydrolase_composite"/>
</dbReference>
<feature type="domain" description="Formimidoylglutamate deiminase N-terminal" evidence="6">
    <location>
        <begin position="5"/>
        <end position="41"/>
    </location>
</feature>
<accession>A0A162M0G3</accession>
<keyword evidence="4" id="KW-0862">Zinc</keyword>
<evidence type="ECO:0000313" key="8">
    <source>
        <dbReference type="Proteomes" id="UP000075787"/>
    </source>
</evidence>
<dbReference type="InterPro" id="IPR051607">
    <property type="entry name" value="Metallo-dep_hydrolases"/>
</dbReference>
<dbReference type="GeneID" id="97241291"/>
<dbReference type="InterPro" id="IPR010252">
    <property type="entry name" value="HutF"/>
</dbReference>
<evidence type="ECO:0000256" key="4">
    <source>
        <dbReference type="ARBA" id="ARBA00022833"/>
    </source>
</evidence>
<dbReference type="NCBIfam" id="NF006684">
    <property type="entry name" value="PRK09229.1-5"/>
    <property type="match status" value="1"/>
</dbReference>
<dbReference type="NCBIfam" id="TIGR02022">
    <property type="entry name" value="hutF"/>
    <property type="match status" value="1"/>
</dbReference>
<organism evidence="7 8">
    <name type="scientific">Tistrella mobilis</name>
    <dbReference type="NCBI Taxonomy" id="171437"/>
    <lineage>
        <taxon>Bacteria</taxon>
        <taxon>Pseudomonadati</taxon>
        <taxon>Pseudomonadota</taxon>
        <taxon>Alphaproteobacteria</taxon>
        <taxon>Geminicoccales</taxon>
        <taxon>Geminicoccaceae</taxon>
        <taxon>Tistrella</taxon>
    </lineage>
</organism>
<dbReference type="SUPFAM" id="SSF51338">
    <property type="entry name" value="Composite domain of metallo-dependent hydrolases"/>
    <property type="match status" value="1"/>
</dbReference>
<comment type="caution">
    <text evidence="7">The sequence shown here is derived from an EMBL/GenBank/DDBJ whole genome shotgun (WGS) entry which is preliminary data.</text>
</comment>
<dbReference type="Proteomes" id="UP000075787">
    <property type="component" value="Unassembled WGS sequence"/>
</dbReference>
<evidence type="ECO:0000259" key="5">
    <source>
        <dbReference type="Pfam" id="PF01979"/>
    </source>
</evidence>
<dbReference type="Gene3D" id="2.30.40.10">
    <property type="entry name" value="Urease, subunit C, domain 1"/>
    <property type="match status" value="1"/>
</dbReference>
<dbReference type="GO" id="GO:0005829">
    <property type="term" value="C:cytosol"/>
    <property type="evidence" value="ECO:0007669"/>
    <property type="project" value="TreeGrafter"/>
</dbReference>
<dbReference type="RefSeq" id="WP_062761259.1">
    <property type="nucleotide sequence ID" value="NZ_CP121045.1"/>
</dbReference>
<dbReference type="GO" id="GO:0046872">
    <property type="term" value="F:metal ion binding"/>
    <property type="evidence" value="ECO:0007669"/>
    <property type="project" value="UniProtKB-KW"/>
</dbReference>
<evidence type="ECO:0000313" key="7">
    <source>
        <dbReference type="EMBL" id="KYO57718.1"/>
    </source>
</evidence>
<dbReference type="OrthoDB" id="9796020at2"/>
<dbReference type="Gene3D" id="3.20.20.140">
    <property type="entry name" value="Metal-dependent hydrolases"/>
    <property type="match status" value="1"/>
</dbReference>
<dbReference type="GO" id="GO:0019239">
    <property type="term" value="F:deaminase activity"/>
    <property type="evidence" value="ECO:0007669"/>
    <property type="project" value="TreeGrafter"/>
</dbReference>
<comment type="cofactor">
    <cofactor evidence="1">
        <name>Zn(2+)</name>
        <dbReference type="ChEBI" id="CHEBI:29105"/>
    </cofactor>
</comment>
<dbReference type="InterPro" id="IPR006680">
    <property type="entry name" value="Amidohydro-rel"/>
</dbReference>
<evidence type="ECO:0000256" key="2">
    <source>
        <dbReference type="ARBA" id="ARBA00022723"/>
    </source>
</evidence>
<dbReference type="InterPro" id="IPR055156">
    <property type="entry name" value="HutF-like_N"/>
</dbReference>
<name>A0A162M0G3_9PROT</name>
<evidence type="ECO:0000259" key="6">
    <source>
        <dbReference type="Pfam" id="PF22429"/>
    </source>
</evidence>
<protein>
    <submittedName>
        <fullName evidence="7">Formimidoylglutamate deiminase</fullName>
    </submittedName>
</protein>
<dbReference type="PANTHER" id="PTHR11271:SF48">
    <property type="entry name" value="AMIDOHYDROLASE-RELATED DOMAIN-CONTAINING PROTEIN"/>
    <property type="match status" value="1"/>
</dbReference>
<dbReference type="InterPro" id="IPR032466">
    <property type="entry name" value="Metal_Hydrolase"/>
</dbReference>
<sequence length="455" mass="48223">MQRLFLKTARLPEGWARDVLVTMDATGRIAGVEADAVPPGDALRLDGHAVPGMPNLHGHAHQRAIAGFGERAGAEGADSFWSWRAAMYRALDRMTPEDFEAVAAWGQVEMLKAGFTALGEFHYLHHDLDGSPYADPAEMSLRAIAAARETGIALTMLPVLYAASGFGGLPPTEGQRRFILDADRFLALVARLEAEAAADPHLVVGIAPHSLRAVPPALLAEVLAARPTGPVHIHIAEQPREVADCLAATGARPVEWLYDHARVDGRWCLVHATHVTADERRRIAQSGAVAGLCPVTEANLGDGIFPAEAFMAEGSCFGIGTDSHVSIGVAEELRLLEYGQRLVSGRRTVLSGGAGRSTGETLHLTAAAGGARALGIEAGRIAPGARADIVVLDAADASMIGRRPDSVLDGWIFAGNRPLVTDVFAGGRHVVAGGRHLHEDAIARRFRAALERLHA</sequence>